<keyword evidence="1" id="KW-0732">Signal</keyword>
<protein>
    <recommendedName>
        <fullName evidence="4">Secreted protein</fullName>
    </recommendedName>
</protein>
<dbReference type="STRING" id="643867.Ftrac_0101"/>
<feature type="chain" id="PRO_5003187364" description="Secreted protein" evidence="1">
    <location>
        <begin position="24"/>
        <end position="158"/>
    </location>
</feature>
<dbReference type="eggNOG" id="ENOG5031QCU">
    <property type="taxonomic scope" value="Bacteria"/>
</dbReference>
<organism evidence="2 3">
    <name type="scientific">Marivirga tractuosa (strain ATCC 23168 / DSM 4126 / NBRC 15989 / NCIMB 1408 / VKM B-1430 / H-43)</name>
    <name type="common">Microscilla tractuosa</name>
    <name type="synonym">Flexibacter tractuosus</name>
    <dbReference type="NCBI Taxonomy" id="643867"/>
    <lineage>
        <taxon>Bacteria</taxon>
        <taxon>Pseudomonadati</taxon>
        <taxon>Bacteroidota</taxon>
        <taxon>Cytophagia</taxon>
        <taxon>Cytophagales</taxon>
        <taxon>Marivirgaceae</taxon>
        <taxon>Marivirga</taxon>
    </lineage>
</organism>
<sequence length="158" mass="17792">MNMMKKIGITILITFLAFGYAHAQDYNTAIGIRGGFANGLTLKHFVSQKAAVEGIISSRWRGLELTGLYEVHGRAFDTDRLNWYVGFGGHIGFYNGNDTRWGEDRSYTVIGLDGIFGLEYNFSEIPLNLNIDWKPSFNFYGYSGFWGDGGALSIRYIF</sequence>
<keyword evidence="3" id="KW-1185">Reference proteome</keyword>
<accession>E4TVI2</accession>
<reference evidence="2 3" key="1">
    <citation type="journal article" date="2011" name="Stand. Genomic Sci.">
        <title>Complete genome sequence of Marivirga tractuosa type strain (H-43).</title>
        <authorList>
            <person name="Pagani I."/>
            <person name="Chertkov O."/>
            <person name="Lapidus A."/>
            <person name="Lucas S."/>
            <person name="Del Rio T.G."/>
            <person name="Tice H."/>
            <person name="Copeland A."/>
            <person name="Cheng J.F."/>
            <person name="Nolan M."/>
            <person name="Saunders E."/>
            <person name="Pitluck S."/>
            <person name="Held B."/>
            <person name="Goodwin L."/>
            <person name="Liolios K."/>
            <person name="Ovchinikova G."/>
            <person name="Ivanova N."/>
            <person name="Mavromatis K."/>
            <person name="Pati A."/>
            <person name="Chen A."/>
            <person name="Palaniappan K."/>
            <person name="Land M."/>
            <person name="Hauser L."/>
            <person name="Jeffries C.D."/>
            <person name="Detter J.C."/>
            <person name="Han C."/>
            <person name="Tapia R."/>
            <person name="Ngatchou-Djao O.D."/>
            <person name="Rohde M."/>
            <person name="Goker M."/>
            <person name="Spring S."/>
            <person name="Sikorski J."/>
            <person name="Woyke T."/>
            <person name="Bristow J."/>
            <person name="Eisen J.A."/>
            <person name="Markowitz V."/>
            <person name="Hugenholtz P."/>
            <person name="Klenk H.P."/>
            <person name="Kyrpides N.C."/>
        </authorList>
    </citation>
    <scope>NUCLEOTIDE SEQUENCE [LARGE SCALE GENOMIC DNA]</scope>
    <source>
        <strain evidence="3">ATCC 23168 / DSM 4126 / NBRC 15989 / NCIMB 1408 / VKM B-1430 / H-43</strain>
    </source>
</reference>
<proteinExistence type="predicted"/>
<evidence type="ECO:0008006" key="4">
    <source>
        <dbReference type="Google" id="ProtNLM"/>
    </source>
</evidence>
<evidence type="ECO:0000313" key="3">
    <source>
        <dbReference type="Proteomes" id="UP000008720"/>
    </source>
</evidence>
<evidence type="ECO:0000256" key="1">
    <source>
        <dbReference type="SAM" id="SignalP"/>
    </source>
</evidence>
<dbReference type="EMBL" id="CP002349">
    <property type="protein sequence ID" value="ADR20114.1"/>
    <property type="molecule type" value="Genomic_DNA"/>
</dbReference>
<dbReference type="AlphaFoldDB" id="E4TVI2"/>
<gene>
    <name evidence="2" type="ordered locus">Ftrac_0101</name>
</gene>
<dbReference type="KEGG" id="mtt:Ftrac_0101"/>
<dbReference type="Proteomes" id="UP000008720">
    <property type="component" value="Chromosome"/>
</dbReference>
<name>E4TVI2_MARTH</name>
<evidence type="ECO:0000313" key="2">
    <source>
        <dbReference type="EMBL" id="ADR20114.1"/>
    </source>
</evidence>
<dbReference type="HOGENOM" id="CLU_133768_0_0_10"/>
<feature type="signal peptide" evidence="1">
    <location>
        <begin position="1"/>
        <end position="23"/>
    </location>
</feature>